<accession>A0A9D2CWR7</accession>
<gene>
    <name evidence="1" type="ORF">H9819_01015</name>
</gene>
<evidence type="ECO:0000313" key="2">
    <source>
        <dbReference type="Proteomes" id="UP000824023"/>
    </source>
</evidence>
<dbReference type="EMBL" id="DXCK01000016">
    <property type="protein sequence ID" value="HIZ00819.1"/>
    <property type="molecule type" value="Genomic_DNA"/>
</dbReference>
<sequence>MKQLIGIFIALATLSLWSCSEDDLDPNSIFGGTETGKVPNEFDTWLLNNYTMPYNIEFKYRFEDMETDDTYNLVAADYDRSIALAKFTKYLWLESYEELLGPDFIRTYCPRLLFLVGSPAYNTDGSVVLGTAEGGLKITLYNVNSISLTSIDVEQLNYWYFKTMHHEFAHILHQTKNYPTEFNEITPSGYQPTGWVNVSDQEALDMGFVSPYASSETQEDFVEIIAIYVTNTAEYWDNLVGSASAEGQGYINQKLEIVKDYMTTTWGIDLDELRDIVQRRSQEVAQWDVNDLTTLD</sequence>
<dbReference type="NCBIfam" id="TIGR04549">
    <property type="entry name" value="LP_HExxH_w_tonB"/>
    <property type="match status" value="1"/>
</dbReference>
<organism evidence="1 2">
    <name type="scientific">Candidatus Bacteroides merdipullorum</name>
    <dbReference type="NCBI Taxonomy" id="2838474"/>
    <lineage>
        <taxon>Bacteria</taxon>
        <taxon>Pseudomonadati</taxon>
        <taxon>Bacteroidota</taxon>
        <taxon>Bacteroidia</taxon>
        <taxon>Bacteroidales</taxon>
        <taxon>Bacteroidaceae</taxon>
        <taxon>Bacteroides</taxon>
    </lineage>
</organism>
<proteinExistence type="predicted"/>
<dbReference type="AlphaFoldDB" id="A0A9D2CWR7"/>
<dbReference type="SUPFAM" id="SSF55486">
    <property type="entry name" value="Metalloproteases ('zincins'), catalytic domain"/>
    <property type="match status" value="1"/>
</dbReference>
<dbReference type="Proteomes" id="UP000824023">
    <property type="component" value="Unassembled WGS sequence"/>
</dbReference>
<protein>
    <submittedName>
        <fullName evidence="1">Zinc-binding metallopeptidase</fullName>
    </submittedName>
</protein>
<comment type="caution">
    <text evidence="1">The sequence shown here is derived from an EMBL/GenBank/DDBJ whole genome shotgun (WGS) entry which is preliminary data.</text>
</comment>
<dbReference type="Pfam" id="PF15890">
    <property type="entry name" value="Peptidase_Mx1"/>
    <property type="match status" value="1"/>
</dbReference>
<reference evidence="1" key="1">
    <citation type="journal article" date="2021" name="PeerJ">
        <title>Extensive microbial diversity within the chicken gut microbiome revealed by metagenomics and culture.</title>
        <authorList>
            <person name="Gilroy R."/>
            <person name="Ravi A."/>
            <person name="Getino M."/>
            <person name="Pursley I."/>
            <person name="Horton D.L."/>
            <person name="Alikhan N.F."/>
            <person name="Baker D."/>
            <person name="Gharbi K."/>
            <person name="Hall N."/>
            <person name="Watson M."/>
            <person name="Adriaenssens E.M."/>
            <person name="Foster-Nyarko E."/>
            <person name="Jarju S."/>
            <person name="Secka A."/>
            <person name="Antonio M."/>
            <person name="Oren A."/>
            <person name="Chaudhuri R.R."/>
            <person name="La Ragione R."/>
            <person name="Hildebrand F."/>
            <person name="Pallen M.J."/>
        </authorList>
    </citation>
    <scope>NUCLEOTIDE SEQUENCE</scope>
    <source>
        <strain evidence="1">ChiHjej12B11-24981</strain>
    </source>
</reference>
<dbReference type="Gene3D" id="3.40.390.70">
    <property type="match status" value="1"/>
</dbReference>
<reference evidence="1" key="2">
    <citation type="submission" date="2021-04" db="EMBL/GenBank/DDBJ databases">
        <authorList>
            <person name="Gilroy R."/>
        </authorList>
    </citation>
    <scope>NUCLEOTIDE SEQUENCE</scope>
    <source>
        <strain evidence="1">ChiHjej12B11-24981</strain>
    </source>
</reference>
<dbReference type="InterPro" id="IPR030890">
    <property type="entry name" value="LP_HExxH_w_TonB"/>
</dbReference>
<evidence type="ECO:0000313" key="1">
    <source>
        <dbReference type="EMBL" id="HIZ00819.1"/>
    </source>
</evidence>
<name>A0A9D2CWR7_9BACE</name>